<gene>
    <name evidence="2" type="ORF">DVS28_a1743</name>
</gene>
<keyword evidence="2" id="KW-0378">Hydrolase</keyword>
<evidence type="ECO:0000313" key="2">
    <source>
        <dbReference type="EMBL" id="AXV06434.1"/>
    </source>
</evidence>
<dbReference type="PANTHER" id="PTHR34385:SF1">
    <property type="entry name" value="PEPTIDOGLYCAN L-ALANYL-D-GLUTAMATE ENDOPEPTIDASE CWLK"/>
    <property type="match status" value="1"/>
</dbReference>
<proteinExistence type="predicted"/>
<dbReference type="KEGG" id="euz:DVS28_a1743"/>
<protein>
    <submittedName>
        <fullName evidence="2">D-alanyl-D-alanine carboxypeptidase</fullName>
    </submittedName>
</protein>
<dbReference type="OrthoDB" id="5496837at2"/>
<dbReference type="InterPro" id="IPR052179">
    <property type="entry name" value="DD-CPase-like"/>
</dbReference>
<dbReference type="RefSeq" id="WP_114591086.1">
    <property type="nucleotide sequence ID" value="NZ_CAXIBR010000012.1"/>
</dbReference>
<evidence type="ECO:0000313" key="3">
    <source>
        <dbReference type="Proteomes" id="UP000264006"/>
    </source>
</evidence>
<sequence>MRSDLGLHTIGQRLAGLADVGVSPRTRAAQTAPTATAFADALQAELDAVAPGRVGTTTAGTGFDQLGAALPATAAPSWLDTAGQRPVALGQGARLTGTDSVIVPSAGATSVEELLGLGTSGTQATDHRAHADHVDHVHEPVQLDRSGPPAELQAYGNGRIPADALAPVGVGDHRLWAPAAHGFQDLVAAAEAEGITIGVNSSYRSYEGQVDMVERYGLYSQGGRAAQPGTSNHGWGVAIDLQLDDRAQAWMRDNAERYGFVEDVPREPWHWTYYGS</sequence>
<dbReference type="EMBL" id="CP031165">
    <property type="protein sequence ID" value="AXV06434.1"/>
    <property type="molecule type" value="Genomic_DNA"/>
</dbReference>
<dbReference type="Proteomes" id="UP000264006">
    <property type="component" value="Chromosome"/>
</dbReference>
<dbReference type="CDD" id="cd14814">
    <property type="entry name" value="Peptidase_M15"/>
    <property type="match status" value="1"/>
</dbReference>
<keyword evidence="3" id="KW-1185">Reference proteome</keyword>
<dbReference type="SUPFAM" id="SSF55166">
    <property type="entry name" value="Hedgehog/DD-peptidase"/>
    <property type="match status" value="1"/>
</dbReference>
<dbReference type="PANTHER" id="PTHR34385">
    <property type="entry name" value="D-ALANYL-D-ALANINE CARBOXYPEPTIDASE"/>
    <property type="match status" value="1"/>
</dbReference>
<keyword evidence="2" id="KW-0121">Carboxypeptidase</keyword>
<dbReference type="GO" id="GO:0004180">
    <property type="term" value="F:carboxypeptidase activity"/>
    <property type="evidence" value="ECO:0007669"/>
    <property type="project" value="UniProtKB-KW"/>
</dbReference>
<dbReference type="InterPro" id="IPR003709">
    <property type="entry name" value="VanY-like_core_dom"/>
</dbReference>
<feature type="domain" description="D-alanyl-D-alanine carboxypeptidase-like core" evidence="1">
    <location>
        <begin position="173"/>
        <end position="275"/>
    </location>
</feature>
<accession>A0A346XW37</accession>
<dbReference type="GO" id="GO:0006508">
    <property type="term" value="P:proteolysis"/>
    <property type="evidence" value="ECO:0007669"/>
    <property type="project" value="InterPro"/>
</dbReference>
<dbReference type="Gene3D" id="3.30.1380.10">
    <property type="match status" value="1"/>
</dbReference>
<dbReference type="InterPro" id="IPR009045">
    <property type="entry name" value="Zn_M74/Hedgehog-like"/>
</dbReference>
<organism evidence="2 3">
    <name type="scientific">Euzebya pacifica</name>
    <dbReference type="NCBI Taxonomy" id="1608957"/>
    <lineage>
        <taxon>Bacteria</taxon>
        <taxon>Bacillati</taxon>
        <taxon>Actinomycetota</taxon>
        <taxon>Nitriliruptoria</taxon>
        <taxon>Euzebyales</taxon>
    </lineage>
</organism>
<reference evidence="2 3" key="1">
    <citation type="submission" date="2018-09" db="EMBL/GenBank/DDBJ databases">
        <title>Complete genome sequence of Euzebya sp. DY32-46 isolated from seawater of Pacific Ocean.</title>
        <authorList>
            <person name="Xu L."/>
            <person name="Wu Y.-H."/>
            <person name="Xu X.-W."/>
        </authorList>
    </citation>
    <scope>NUCLEOTIDE SEQUENCE [LARGE SCALE GENOMIC DNA]</scope>
    <source>
        <strain evidence="2 3">DY32-46</strain>
    </source>
</reference>
<name>A0A346XW37_9ACTN</name>
<dbReference type="Pfam" id="PF02557">
    <property type="entry name" value="VanY"/>
    <property type="match status" value="1"/>
</dbReference>
<keyword evidence="2" id="KW-0645">Protease</keyword>
<dbReference type="AlphaFoldDB" id="A0A346XW37"/>
<evidence type="ECO:0000259" key="1">
    <source>
        <dbReference type="Pfam" id="PF02557"/>
    </source>
</evidence>